<evidence type="ECO:0000256" key="6">
    <source>
        <dbReference type="ARBA" id="ARBA00022695"/>
    </source>
</evidence>
<evidence type="ECO:0000256" key="11">
    <source>
        <dbReference type="HAMAP-Rule" id="MF_00244"/>
    </source>
</evidence>
<dbReference type="NCBIfam" id="TIGR00482">
    <property type="entry name" value="nicotinate (nicotinamide) nucleotide adenylyltransferase"/>
    <property type="match status" value="1"/>
</dbReference>
<evidence type="ECO:0000256" key="3">
    <source>
        <dbReference type="ARBA" id="ARBA00009014"/>
    </source>
</evidence>
<dbReference type="EC" id="2.7.7.18" evidence="11"/>
<evidence type="ECO:0000256" key="9">
    <source>
        <dbReference type="ARBA" id="ARBA00023027"/>
    </source>
</evidence>
<dbReference type="InterPro" id="IPR014729">
    <property type="entry name" value="Rossmann-like_a/b/a_fold"/>
</dbReference>
<keyword evidence="14" id="KW-1185">Reference proteome</keyword>
<evidence type="ECO:0000259" key="12">
    <source>
        <dbReference type="Pfam" id="PF01467"/>
    </source>
</evidence>
<evidence type="ECO:0000313" key="14">
    <source>
        <dbReference type="Proteomes" id="UP001595999"/>
    </source>
</evidence>
<dbReference type="EMBL" id="JBHSEK010000003">
    <property type="protein sequence ID" value="MFC4489443.1"/>
    <property type="molecule type" value="Genomic_DNA"/>
</dbReference>
<name>A0ABV8ZP29_9NEIS</name>
<dbReference type="Pfam" id="PF01467">
    <property type="entry name" value="CTP_transf_like"/>
    <property type="match status" value="1"/>
</dbReference>
<dbReference type="Proteomes" id="UP001595999">
    <property type="component" value="Unassembled WGS sequence"/>
</dbReference>
<comment type="caution">
    <text evidence="13">The sequence shown here is derived from an EMBL/GenBank/DDBJ whole genome shotgun (WGS) entry which is preliminary data.</text>
</comment>
<keyword evidence="9 11" id="KW-0520">NAD</keyword>
<dbReference type="PANTHER" id="PTHR39321">
    <property type="entry name" value="NICOTINATE-NUCLEOTIDE ADENYLYLTRANSFERASE-RELATED"/>
    <property type="match status" value="1"/>
</dbReference>
<dbReference type="InterPro" id="IPR004821">
    <property type="entry name" value="Cyt_trans-like"/>
</dbReference>
<evidence type="ECO:0000256" key="5">
    <source>
        <dbReference type="ARBA" id="ARBA00022679"/>
    </source>
</evidence>
<reference evidence="14" key="1">
    <citation type="journal article" date="2019" name="Int. J. Syst. Evol. Microbiol.">
        <title>The Global Catalogue of Microorganisms (GCM) 10K type strain sequencing project: providing services to taxonomists for standard genome sequencing and annotation.</title>
        <authorList>
            <consortium name="The Broad Institute Genomics Platform"/>
            <consortium name="The Broad Institute Genome Sequencing Center for Infectious Disease"/>
            <person name="Wu L."/>
            <person name="Ma J."/>
        </authorList>
    </citation>
    <scope>NUCLEOTIDE SEQUENCE [LARGE SCALE GENOMIC DNA]</scope>
    <source>
        <strain evidence="14">CGMCC 4.7608</strain>
    </source>
</reference>
<keyword evidence="7 11" id="KW-0547">Nucleotide-binding</keyword>
<keyword evidence="4 11" id="KW-0662">Pyridine nucleotide biosynthesis</keyword>
<dbReference type="NCBIfam" id="TIGR00125">
    <property type="entry name" value="cyt_tran_rel"/>
    <property type="match status" value="1"/>
</dbReference>
<evidence type="ECO:0000313" key="13">
    <source>
        <dbReference type="EMBL" id="MFC4489443.1"/>
    </source>
</evidence>
<evidence type="ECO:0000256" key="2">
    <source>
        <dbReference type="ARBA" id="ARBA00005019"/>
    </source>
</evidence>
<comment type="similarity">
    <text evidence="3 11">Belongs to the NadD family.</text>
</comment>
<comment type="catalytic activity">
    <reaction evidence="10 11">
        <text>nicotinate beta-D-ribonucleotide + ATP + H(+) = deamido-NAD(+) + diphosphate</text>
        <dbReference type="Rhea" id="RHEA:22860"/>
        <dbReference type="ChEBI" id="CHEBI:15378"/>
        <dbReference type="ChEBI" id="CHEBI:30616"/>
        <dbReference type="ChEBI" id="CHEBI:33019"/>
        <dbReference type="ChEBI" id="CHEBI:57502"/>
        <dbReference type="ChEBI" id="CHEBI:58437"/>
        <dbReference type="EC" id="2.7.7.18"/>
    </reaction>
</comment>
<evidence type="ECO:0000256" key="8">
    <source>
        <dbReference type="ARBA" id="ARBA00022840"/>
    </source>
</evidence>
<dbReference type="NCBIfam" id="NF000840">
    <property type="entry name" value="PRK00071.1-3"/>
    <property type="match status" value="1"/>
</dbReference>
<accession>A0ABV8ZP29</accession>
<keyword evidence="6 11" id="KW-0548">Nucleotidyltransferase</keyword>
<dbReference type="HAMAP" id="MF_00244">
    <property type="entry name" value="NaMN_adenylyltr"/>
    <property type="match status" value="1"/>
</dbReference>
<dbReference type="SUPFAM" id="SSF52374">
    <property type="entry name" value="Nucleotidylyl transferase"/>
    <property type="match status" value="1"/>
</dbReference>
<evidence type="ECO:0000256" key="1">
    <source>
        <dbReference type="ARBA" id="ARBA00002324"/>
    </source>
</evidence>
<comment type="pathway">
    <text evidence="2 11">Cofactor biosynthesis; NAD(+) biosynthesis; deamido-NAD(+) from nicotinate D-ribonucleotide: step 1/1.</text>
</comment>
<dbReference type="Gene3D" id="3.40.50.620">
    <property type="entry name" value="HUPs"/>
    <property type="match status" value="1"/>
</dbReference>
<dbReference type="PANTHER" id="PTHR39321:SF3">
    <property type="entry name" value="PHOSPHOPANTETHEINE ADENYLYLTRANSFERASE"/>
    <property type="match status" value="1"/>
</dbReference>
<comment type="function">
    <text evidence="1 11">Catalyzes the reversible adenylation of nicotinate mononucleotide (NaMN) to nicotinic acid adenine dinucleotide (NaAD).</text>
</comment>
<organism evidence="13 14">
    <name type="scientific">Chromobacterium aquaticum</name>
    <dbReference type="NCBI Taxonomy" id="467180"/>
    <lineage>
        <taxon>Bacteria</taxon>
        <taxon>Pseudomonadati</taxon>
        <taxon>Pseudomonadota</taxon>
        <taxon>Betaproteobacteria</taxon>
        <taxon>Neisseriales</taxon>
        <taxon>Chromobacteriaceae</taxon>
        <taxon>Chromobacterium</taxon>
    </lineage>
</organism>
<evidence type="ECO:0000256" key="10">
    <source>
        <dbReference type="ARBA" id="ARBA00048721"/>
    </source>
</evidence>
<dbReference type="GO" id="GO:0004515">
    <property type="term" value="F:nicotinate-nucleotide adenylyltransferase activity"/>
    <property type="evidence" value="ECO:0007669"/>
    <property type="project" value="UniProtKB-EC"/>
</dbReference>
<dbReference type="NCBIfam" id="NF000839">
    <property type="entry name" value="PRK00071.1-1"/>
    <property type="match status" value="1"/>
</dbReference>
<proteinExistence type="inferred from homology"/>
<dbReference type="RefSeq" id="WP_231460763.1">
    <property type="nucleotide sequence ID" value="NZ_JAJOHW010000005.1"/>
</dbReference>
<dbReference type="InterPro" id="IPR005248">
    <property type="entry name" value="NadD/NMNAT"/>
</dbReference>
<gene>
    <name evidence="11 13" type="primary">nadD</name>
    <name evidence="13" type="ORF">ACFO0R_07395</name>
</gene>
<sequence length="212" mass="23410">MRLGLFGGTFDPIHNAHLRMAEAFAAELALDEVRLVPAGRPYHRSHGPHATPAQRLAMAELAVDDYPRLAVDAREVRRPGAAYTIDTLAELRAESGPDAELWFLIGGDSLATLHTWKRWDELLHFANLAVALRPGFDPAALPAPIQPLWRARQVSDFSNRTASGTIRPLALPPVDIAATDIRLRLARGDAVDDVLPPAVLAYIRQHRLYRTI</sequence>
<feature type="domain" description="Cytidyltransferase-like" evidence="12">
    <location>
        <begin position="5"/>
        <end position="182"/>
    </location>
</feature>
<dbReference type="CDD" id="cd02165">
    <property type="entry name" value="NMNAT"/>
    <property type="match status" value="1"/>
</dbReference>
<evidence type="ECO:0000256" key="7">
    <source>
        <dbReference type="ARBA" id="ARBA00022741"/>
    </source>
</evidence>
<keyword evidence="8 11" id="KW-0067">ATP-binding</keyword>
<evidence type="ECO:0000256" key="4">
    <source>
        <dbReference type="ARBA" id="ARBA00022642"/>
    </source>
</evidence>
<protein>
    <recommendedName>
        <fullName evidence="11">Probable nicotinate-nucleotide adenylyltransferase</fullName>
        <ecNumber evidence="11">2.7.7.18</ecNumber>
    </recommendedName>
    <alternativeName>
        <fullName evidence="11">Deamido-NAD(+) diphosphorylase</fullName>
    </alternativeName>
    <alternativeName>
        <fullName evidence="11">Deamido-NAD(+) pyrophosphorylase</fullName>
    </alternativeName>
    <alternativeName>
        <fullName evidence="11">Nicotinate mononucleotide adenylyltransferase</fullName>
        <shortName evidence="11">NaMN adenylyltransferase</shortName>
    </alternativeName>
</protein>
<keyword evidence="5 11" id="KW-0808">Transferase</keyword>